<dbReference type="AlphaFoldDB" id="B0DWY3"/>
<dbReference type="InParanoid" id="B0DWY3"/>
<dbReference type="OrthoDB" id="2958007at2759"/>
<name>B0DWY3_LACBS</name>
<dbReference type="RefSeq" id="XP_001888434.1">
    <property type="nucleotide sequence ID" value="XM_001888399.1"/>
</dbReference>
<dbReference type="KEGG" id="lbc:LACBIDRAFT_333749"/>
<reference evidence="1 2" key="1">
    <citation type="journal article" date="2008" name="Nature">
        <title>The genome of Laccaria bicolor provides insights into mycorrhizal symbiosis.</title>
        <authorList>
            <person name="Martin F."/>
            <person name="Aerts A."/>
            <person name="Ahren D."/>
            <person name="Brun A."/>
            <person name="Danchin E.G.J."/>
            <person name="Duchaussoy F."/>
            <person name="Gibon J."/>
            <person name="Kohler A."/>
            <person name="Lindquist E."/>
            <person name="Pereda V."/>
            <person name="Salamov A."/>
            <person name="Shapiro H.J."/>
            <person name="Wuyts J."/>
            <person name="Blaudez D."/>
            <person name="Buee M."/>
            <person name="Brokstein P."/>
            <person name="Canbaeck B."/>
            <person name="Cohen D."/>
            <person name="Courty P.E."/>
            <person name="Coutinho P.M."/>
            <person name="Delaruelle C."/>
            <person name="Detter J.C."/>
            <person name="Deveau A."/>
            <person name="DiFazio S."/>
            <person name="Duplessis S."/>
            <person name="Fraissinet-Tachet L."/>
            <person name="Lucic E."/>
            <person name="Frey-Klett P."/>
            <person name="Fourrey C."/>
            <person name="Feussner I."/>
            <person name="Gay G."/>
            <person name="Grimwood J."/>
            <person name="Hoegger P.J."/>
            <person name="Jain P."/>
            <person name="Kilaru S."/>
            <person name="Labbe J."/>
            <person name="Lin Y.C."/>
            <person name="Legue V."/>
            <person name="Le Tacon F."/>
            <person name="Marmeisse R."/>
            <person name="Melayah D."/>
            <person name="Montanini B."/>
            <person name="Muratet M."/>
            <person name="Nehls U."/>
            <person name="Niculita-Hirzel H."/>
            <person name="Oudot-Le Secq M.P."/>
            <person name="Peter M."/>
            <person name="Quesneville H."/>
            <person name="Rajashekar B."/>
            <person name="Reich M."/>
            <person name="Rouhier N."/>
            <person name="Schmutz J."/>
            <person name="Yin T."/>
            <person name="Chalot M."/>
            <person name="Henrissat B."/>
            <person name="Kuees U."/>
            <person name="Lucas S."/>
            <person name="Van de Peer Y."/>
            <person name="Podila G.K."/>
            <person name="Polle A."/>
            <person name="Pukkila P.J."/>
            <person name="Richardson P.M."/>
            <person name="Rouze P."/>
            <person name="Sanders I.R."/>
            <person name="Stajich J.E."/>
            <person name="Tunlid A."/>
            <person name="Tuskan G."/>
            <person name="Grigoriev I.V."/>
        </authorList>
    </citation>
    <scope>NUCLEOTIDE SEQUENCE [LARGE SCALE GENOMIC DNA]</scope>
    <source>
        <strain evidence="2">S238N-H82 / ATCC MYA-4686</strain>
    </source>
</reference>
<dbReference type="HOGENOM" id="CLU_1240335_0_0_1"/>
<keyword evidence="2" id="KW-1185">Reference proteome</keyword>
<dbReference type="GeneID" id="6084108"/>
<sequence length="223" mass="25156">MVLIEEISRNMKSQQDTRLTRSNVHATGLVCTQVTADTSFRCPQMARRFSCARMEVDLVWSSTWSLKKVLFIAQRYLPFFDAATLCFVRANVCLPICFNSIDSNGSTISNFNATRVGGLESEQTIRSSPVGFLFLDGCCWFPGHDYVPTWHRISLDPIAHSRYYGFEVLSAINVVVVNTLSVRYLDILSSVLLHIRVYMRDVELPVRSGGITKNQSNPNLVYG</sequence>
<dbReference type="Proteomes" id="UP000001194">
    <property type="component" value="Unassembled WGS sequence"/>
</dbReference>
<dbReference type="EMBL" id="DS547145">
    <property type="protein sequence ID" value="EDR00840.1"/>
    <property type="molecule type" value="Genomic_DNA"/>
</dbReference>
<proteinExistence type="predicted"/>
<evidence type="ECO:0000313" key="1">
    <source>
        <dbReference type="EMBL" id="EDR00840.1"/>
    </source>
</evidence>
<accession>B0DWY3</accession>
<protein>
    <submittedName>
        <fullName evidence="1">Predicted protein</fullName>
    </submittedName>
</protein>
<organism evidence="2">
    <name type="scientific">Laccaria bicolor (strain S238N-H82 / ATCC MYA-4686)</name>
    <name type="common">Bicoloured deceiver</name>
    <name type="synonym">Laccaria laccata var. bicolor</name>
    <dbReference type="NCBI Taxonomy" id="486041"/>
    <lineage>
        <taxon>Eukaryota</taxon>
        <taxon>Fungi</taxon>
        <taxon>Dikarya</taxon>
        <taxon>Basidiomycota</taxon>
        <taxon>Agaricomycotina</taxon>
        <taxon>Agaricomycetes</taxon>
        <taxon>Agaricomycetidae</taxon>
        <taxon>Agaricales</taxon>
        <taxon>Agaricineae</taxon>
        <taxon>Hydnangiaceae</taxon>
        <taxon>Laccaria</taxon>
    </lineage>
</organism>
<gene>
    <name evidence="1" type="ORF">LACBIDRAFT_333749</name>
</gene>
<evidence type="ECO:0000313" key="2">
    <source>
        <dbReference type="Proteomes" id="UP000001194"/>
    </source>
</evidence>